<dbReference type="PANTHER" id="PTHR47331:SF6">
    <property type="entry name" value="DOUBLECORTIN DOMAIN-CONTAINING PROTEIN"/>
    <property type="match status" value="1"/>
</dbReference>
<evidence type="ECO:0000313" key="2">
    <source>
        <dbReference type="Proteomes" id="UP001174136"/>
    </source>
</evidence>
<dbReference type="CDD" id="cd01644">
    <property type="entry name" value="RT_pepA17"/>
    <property type="match status" value="1"/>
</dbReference>
<sequence>MSLTLKPHFRCLGQGSECYATPEVIESALFKRLDNFPRLTSRENIKLRELSDLLMELLSAKDDGYLPGLSYLDTPRGINPIVEKLPINLQEKWLSTGSRYKERCAVSYPPFSFFADFVNGEAKARNDPSFVVMNNSRTPFRNDRPIAKHDGVRTTIAVHKTDLSAAAGPSSMYRTEMENKHSGDPAKYCPLHNKAHPLEKCRAFKMKPLTERKGLLRDHRRCFRCCSATHMAKDCSVKLKCFECESDRHCTAMHPDIHLSPAVSSVTEPDTEQQNNTPSEVTSRCTEVCGEGLPARSCAKICLVQVFPQGQKERSVKMYAILDDQSNRSLARAEFFQHFGIQGNASPYLMRTCAGTVEMTGRKAVGFQVQAINGEVCLDLPPLIECNEITSNRSEIPSPEVALSHTHLRPVAPYIPEPDPEAQILILLGRDIIRVHKVRQQISGPHDAPFAQRLDLGWVIVGEVCIDSAHKPTVAVFKTNVLQNGRPSYLMPCQKHISVKEKVSYGGEHRLGTSTHLSSCSDNGVAAQDKLGCSVFMRTENDDKPALSFEDETFLKVMEKEFHRDEKNSWTAPLPFRSPRPRLPNNRAQALSRLHSLRRTLSKNPEMKEQFVAFMEKLFVNGHAEEAPLLPESAECWYLPIFGVYHPQKPGQIRVVFDSSAQEDGISLNNVLLSGPDLNNSLLGVLLRFRKELIALTADIQQMFYGFLVREDHRDYLRFLWHNDNDLNKEVKEFRMRVHVFGNSPSPAVAIYGLRRAAQEGEQKYGSDSRHFVERHFYVDDGLISLPSETEAIDLLKRTQASLAESNLKLHKIASNSVTVMQAFTPDDLAADLRDLGLDKEELPVQRSLGLCWNIDFDTFTFKVAVNDKPFTPGECYPPSIASSTHWALLRQ</sequence>
<dbReference type="AlphaFoldDB" id="A0AA47NTT5"/>
<reference evidence="1" key="1">
    <citation type="journal article" date="2023" name="Front. Mar. Sci.">
        <title>A new Merluccius polli reference genome to investigate the effects of global change in West African waters.</title>
        <authorList>
            <person name="Mateo J.L."/>
            <person name="Blanco-Fernandez C."/>
            <person name="Garcia-Vazquez E."/>
            <person name="Machado-Schiaffino G."/>
        </authorList>
    </citation>
    <scope>NUCLEOTIDE SEQUENCE</scope>
    <source>
        <strain evidence="1">C29</strain>
        <tissue evidence="1">Fin</tissue>
    </source>
</reference>
<name>A0AA47NTT5_MERPO</name>
<dbReference type="SUPFAM" id="SSF56672">
    <property type="entry name" value="DNA/RNA polymerases"/>
    <property type="match status" value="1"/>
</dbReference>
<evidence type="ECO:0000313" key="1">
    <source>
        <dbReference type="EMBL" id="KAK0135982.1"/>
    </source>
</evidence>
<keyword evidence="2" id="KW-1185">Reference proteome</keyword>
<protein>
    <submittedName>
        <fullName evidence="1">Uncharacterized protein</fullName>
    </submittedName>
</protein>
<dbReference type="EMBL" id="JAOPHQ010005306">
    <property type="protein sequence ID" value="KAK0135982.1"/>
    <property type="molecule type" value="Genomic_DNA"/>
</dbReference>
<dbReference type="InterPro" id="IPR043502">
    <property type="entry name" value="DNA/RNA_pol_sf"/>
</dbReference>
<comment type="caution">
    <text evidence="1">The sequence shown here is derived from an EMBL/GenBank/DDBJ whole genome shotgun (WGS) entry which is preliminary data.</text>
</comment>
<dbReference type="Proteomes" id="UP001174136">
    <property type="component" value="Unassembled WGS sequence"/>
</dbReference>
<proteinExistence type="predicted"/>
<accession>A0AA47NTT5</accession>
<organism evidence="1 2">
    <name type="scientific">Merluccius polli</name>
    <name type="common">Benguela hake</name>
    <name type="synonym">Merluccius cadenati</name>
    <dbReference type="NCBI Taxonomy" id="89951"/>
    <lineage>
        <taxon>Eukaryota</taxon>
        <taxon>Metazoa</taxon>
        <taxon>Chordata</taxon>
        <taxon>Craniata</taxon>
        <taxon>Vertebrata</taxon>
        <taxon>Euteleostomi</taxon>
        <taxon>Actinopterygii</taxon>
        <taxon>Neopterygii</taxon>
        <taxon>Teleostei</taxon>
        <taxon>Neoteleostei</taxon>
        <taxon>Acanthomorphata</taxon>
        <taxon>Zeiogadaria</taxon>
        <taxon>Gadariae</taxon>
        <taxon>Gadiformes</taxon>
        <taxon>Gadoidei</taxon>
        <taxon>Merlucciidae</taxon>
        <taxon>Merluccius</taxon>
    </lineage>
</organism>
<dbReference type="PANTHER" id="PTHR47331">
    <property type="entry name" value="PHD-TYPE DOMAIN-CONTAINING PROTEIN"/>
    <property type="match status" value="1"/>
</dbReference>
<gene>
    <name evidence="1" type="ORF">N1851_028135</name>
</gene>